<feature type="domain" description="YNCE-like beta-propeller" evidence="2">
    <location>
        <begin position="447"/>
        <end position="543"/>
    </location>
</feature>
<name>A0AAE9ZAK0_9PROT</name>
<gene>
    <name evidence="3" type="ORF">PUV54_09285</name>
</gene>
<dbReference type="PANTHER" id="PTHR47197">
    <property type="entry name" value="PROTEIN NIRF"/>
    <property type="match status" value="1"/>
</dbReference>
<evidence type="ECO:0000256" key="1">
    <source>
        <dbReference type="ARBA" id="ARBA00022729"/>
    </source>
</evidence>
<dbReference type="RefSeq" id="WP_274491945.1">
    <property type="nucleotide sequence ID" value="NZ_CP118166.1"/>
</dbReference>
<reference evidence="3" key="1">
    <citation type="submission" date="2023-02" db="EMBL/GenBank/DDBJ databases">
        <title>Genome sequence of Hyphococcus flavus.</title>
        <authorList>
            <person name="Rong J.-C."/>
            <person name="Zhao Q."/>
            <person name="Yi M."/>
            <person name="Wu J.-Y."/>
        </authorList>
    </citation>
    <scope>NUCLEOTIDE SEQUENCE</scope>
    <source>
        <strain evidence="3">MCCC 1K03223</strain>
    </source>
</reference>
<keyword evidence="4" id="KW-1185">Reference proteome</keyword>
<dbReference type="Pfam" id="PF21783">
    <property type="entry name" value="YNCE"/>
    <property type="match status" value="1"/>
</dbReference>
<dbReference type="KEGG" id="hfl:PUV54_09285"/>
<evidence type="ECO:0000259" key="2">
    <source>
        <dbReference type="Pfam" id="PF21783"/>
    </source>
</evidence>
<dbReference type="PANTHER" id="PTHR47197:SF3">
    <property type="entry name" value="DIHYDRO-HEME D1 DEHYDROGENASE"/>
    <property type="match status" value="1"/>
</dbReference>
<sequence>MITKVEPGVVSTDAVETEIAYSPDGNVRLLARSEGQWGENGRGAIYESRLANGKWSEFVVAAFSGAHSDSDPFFSPDGKFVYFTSDRGEGNDAANDRNIWRIAVVEDGYGAAEILPAPINSPADEYSSTLNGDGDLYFASMRAGGYGLGDLYVARSSNGRFLDPENLGPTINGKGGEWTVVTSPDDKLLIFEASHRAENKGGVSGDLYGALKSGGGWESVRNLRLLNTEGSDLGARFSLDGSGIFYASTHKKGGAQADIMQAPKALVLSHFSRIAAVSRSAHQVCVFTVPGFIESGCAKTGDVGPHEIAASPDGRFAYVPNHGVYPQPHDEPIEPDQLKWVNGSSQSISKIDLTMVKTVGEFQLEDCQQPHGVAVSHDGASIWVTCENDQSVQHIDAVTGERLRTINIGVAGVHEIKMSPRGNLLATANFDHGSISLISLDDDLSVDTIETGRGAEGMRFSSDGASLYVSNAFARTVSVIDVNERRRIRDIPTGGQFSIDLFVSETRDEIWVTHTASRDITVIDMESGEIKTKIALNSTPLGIIMSPDEKYAFVTMPRLNQVWAYDVETYEIIEKIDGVMEGDGLAWIPQVVN</sequence>
<dbReference type="EMBL" id="CP118166">
    <property type="protein sequence ID" value="WDI30151.1"/>
    <property type="molecule type" value="Genomic_DNA"/>
</dbReference>
<accession>A0AAE9ZAK0</accession>
<dbReference type="InterPro" id="IPR051200">
    <property type="entry name" value="Host-pathogen_enzymatic-act"/>
</dbReference>
<evidence type="ECO:0000313" key="4">
    <source>
        <dbReference type="Proteomes" id="UP001214043"/>
    </source>
</evidence>
<organism evidence="3 4">
    <name type="scientific">Hyphococcus flavus</name>
    <dbReference type="NCBI Taxonomy" id="1866326"/>
    <lineage>
        <taxon>Bacteria</taxon>
        <taxon>Pseudomonadati</taxon>
        <taxon>Pseudomonadota</taxon>
        <taxon>Alphaproteobacteria</taxon>
        <taxon>Parvularculales</taxon>
        <taxon>Parvularculaceae</taxon>
        <taxon>Hyphococcus</taxon>
    </lineage>
</organism>
<keyword evidence="1" id="KW-0732">Signal</keyword>
<dbReference type="SUPFAM" id="SSF51004">
    <property type="entry name" value="C-terminal (heme d1) domain of cytochrome cd1-nitrite reductase"/>
    <property type="match status" value="1"/>
</dbReference>
<dbReference type="InterPro" id="IPR015943">
    <property type="entry name" value="WD40/YVTN_repeat-like_dom_sf"/>
</dbReference>
<dbReference type="Pfam" id="PF07676">
    <property type="entry name" value="PD40"/>
    <property type="match status" value="2"/>
</dbReference>
<dbReference type="InterPro" id="IPR011042">
    <property type="entry name" value="6-blade_b-propeller_TolB-like"/>
</dbReference>
<proteinExistence type="predicted"/>
<dbReference type="InterPro" id="IPR011659">
    <property type="entry name" value="WD40"/>
</dbReference>
<dbReference type="Gene3D" id="2.130.10.10">
    <property type="entry name" value="YVTN repeat-like/Quinoprotein amine dehydrogenase"/>
    <property type="match status" value="3"/>
</dbReference>
<dbReference type="Proteomes" id="UP001214043">
    <property type="component" value="Chromosome"/>
</dbReference>
<protein>
    <recommendedName>
        <fullName evidence="2">YNCE-like beta-propeller domain-containing protein</fullName>
    </recommendedName>
</protein>
<dbReference type="InterPro" id="IPR011048">
    <property type="entry name" value="Haem_d1_sf"/>
</dbReference>
<dbReference type="AlphaFoldDB" id="A0AAE9ZAK0"/>
<dbReference type="Gene3D" id="2.120.10.30">
    <property type="entry name" value="TolB, C-terminal domain"/>
    <property type="match status" value="1"/>
</dbReference>
<dbReference type="SUPFAM" id="SSF82171">
    <property type="entry name" value="DPP6 N-terminal domain-like"/>
    <property type="match status" value="1"/>
</dbReference>
<evidence type="ECO:0000313" key="3">
    <source>
        <dbReference type="EMBL" id="WDI30151.1"/>
    </source>
</evidence>
<dbReference type="InterPro" id="IPR048433">
    <property type="entry name" value="YNCE-like_beta-prop"/>
</dbReference>